<name>A0ABZ0SII4_9MICO</name>
<feature type="transmembrane region" description="Helical" evidence="5">
    <location>
        <begin position="116"/>
        <end position="143"/>
    </location>
</feature>
<evidence type="ECO:0000313" key="7">
    <source>
        <dbReference type="EMBL" id="WPR88853.1"/>
    </source>
</evidence>
<dbReference type="Pfam" id="PF13515">
    <property type="entry name" value="FUSC_2"/>
    <property type="match status" value="1"/>
</dbReference>
<feature type="transmembrane region" description="Helical" evidence="5">
    <location>
        <begin position="155"/>
        <end position="172"/>
    </location>
</feature>
<feature type="transmembrane region" description="Helical" evidence="5">
    <location>
        <begin position="59"/>
        <end position="76"/>
    </location>
</feature>
<protein>
    <submittedName>
        <fullName evidence="7">FUSC family protein</fullName>
    </submittedName>
</protein>
<keyword evidence="2 5" id="KW-0812">Transmembrane</keyword>
<dbReference type="EMBL" id="CP139368">
    <property type="protein sequence ID" value="WPR88853.1"/>
    <property type="molecule type" value="Genomic_DNA"/>
</dbReference>
<gene>
    <name evidence="7" type="ORF">SM116_13915</name>
</gene>
<evidence type="ECO:0000256" key="5">
    <source>
        <dbReference type="SAM" id="Phobius"/>
    </source>
</evidence>
<evidence type="ECO:0000256" key="4">
    <source>
        <dbReference type="ARBA" id="ARBA00023136"/>
    </source>
</evidence>
<reference evidence="7 8" key="1">
    <citation type="submission" date="2023-11" db="EMBL/GenBank/DDBJ databases">
        <title>Genome sequence of Microbacterium rhizosphaerae KACC 19337.</title>
        <authorList>
            <person name="Choi H."/>
            <person name="Kim S."/>
            <person name="Kim Y."/>
            <person name="Kwon S.-W."/>
            <person name="Heo J."/>
        </authorList>
    </citation>
    <scope>NUCLEOTIDE SEQUENCE [LARGE SCALE GENOMIC DNA]</scope>
    <source>
        <strain evidence="7 8">KACC 19337</strain>
    </source>
</reference>
<sequence>MSGGGNETAPLTAAVPTGWRARLDVRPNAVRLRDSAIAIVQITVAATAAWAFARYVLGHPAPLLAATVTISSLGLVRDARPKRVLQTVIGMLLGVLIADAFVLLAGPGWWQLALTLAVTLVVARFLSAYPPFAIMAGIQAVIVMTLPATQPFSRLMDGIVGGIAALVATALIPRNPRREEVRDGHVVFAAAAGAGSTLVQALRRGDALRAGRALEKARAIAPRVDDWRTSLDSGLAVAAFSPWLRPHRSELVRHRAILQSMDFATRNLRVVARRAVYTCEDGQPRPLLADLLAELMRGAAVVDESLDDIALQPAARAALIAVASRLDPVAILPDGPVGDQNLITALRPLAVDLLTATGMPGVDARAVLPHI</sequence>
<proteinExistence type="predicted"/>
<dbReference type="InterPro" id="IPR049453">
    <property type="entry name" value="Memb_transporter_dom"/>
</dbReference>
<evidence type="ECO:0000256" key="3">
    <source>
        <dbReference type="ARBA" id="ARBA00022989"/>
    </source>
</evidence>
<evidence type="ECO:0000259" key="6">
    <source>
        <dbReference type="Pfam" id="PF13515"/>
    </source>
</evidence>
<feature type="transmembrane region" description="Helical" evidence="5">
    <location>
        <begin position="36"/>
        <end position="53"/>
    </location>
</feature>
<feature type="domain" description="Integral membrane bound transporter" evidence="6">
    <location>
        <begin position="49"/>
        <end position="167"/>
    </location>
</feature>
<evidence type="ECO:0000256" key="1">
    <source>
        <dbReference type="ARBA" id="ARBA00004141"/>
    </source>
</evidence>
<dbReference type="RefSeq" id="WP_320941570.1">
    <property type="nucleotide sequence ID" value="NZ_BAABEU010000005.1"/>
</dbReference>
<keyword evidence="4 5" id="KW-0472">Membrane</keyword>
<organism evidence="7 8">
    <name type="scientific">Microbacterium rhizosphaerae</name>
    <dbReference type="NCBI Taxonomy" id="1678237"/>
    <lineage>
        <taxon>Bacteria</taxon>
        <taxon>Bacillati</taxon>
        <taxon>Actinomycetota</taxon>
        <taxon>Actinomycetes</taxon>
        <taxon>Micrococcales</taxon>
        <taxon>Microbacteriaceae</taxon>
        <taxon>Microbacterium</taxon>
    </lineage>
</organism>
<evidence type="ECO:0000256" key="2">
    <source>
        <dbReference type="ARBA" id="ARBA00022692"/>
    </source>
</evidence>
<keyword evidence="3 5" id="KW-1133">Transmembrane helix</keyword>
<accession>A0ABZ0SII4</accession>
<evidence type="ECO:0000313" key="8">
    <source>
        <dbReference type="Proteomes" id="UP001323798"/>
    </source>
</evidence>
<feature type="transmembrane region" description="Helical" evidence="5">
    <location>
        <begin position="88"/>
        <end position="110"/>
    </location>
</feature>
<comment type="subcellular location">
    <subcellularLocation>
        <location evidence="1">Membrane</location>
        <topology evidence="1">Multi-pass membrane protein</topology>
    </subcellularLocation>
</comment>
<keyword evidence="8" id="KW-1185">Reference proteome</keyword>
<dbReference type="Proteomes" id="UP001323798">
    <property type="component" value="Chromosome"/>
</dbReference>